<dbReference type="AlphaFoldDB" id="A0A7J9F412"/>
<dbReference type="Proteomes" id="UP000593568">
    <property type="component" value="Unassembled WGS sequence"/>
</dbReference>
<protein>
    <submittedName>
        <fullName evidence="1">Uncharacterized protein</fullName>
    </submittedName>
</protein>
<keyword evidence="2" id="KW-1185">Reference proteome</keyword>
<accession>A0A7J9F412</accession>
<sequence>MAPGSCDFAGTATVAKPVP</sequence>
<comment type="caution">
    <text evidence="1">The sequence shown here is derived from an EMBL/GenBank/DDBJ whole genome shotgun (WGS) entry which is preliminary data.</text>
</comment>
<evidence type="ECO:0000313" key="2">
    <source>
        <dbReference type="Proteomes" id="UP000593568"/>
    </source>
</evidence>
<feature type="non-terminal residue" evidence="1">
    <location>
        <position position="19"/>
    </location>
</feature>
<reference evidence="1 2" key="1">
    <citation type="journal article" date="2019" name="Genome Biol. Evol.">
        <title>Insights into the evolution of the New World diploid cottons (Gossypium, subgenus Houzingenia) based on genome sequencing.</title>
        <authorList>
            <person name="Grover C.E."/>
            <person name="Arick M.A. 2nd"/>
            <person name="Thrash A."/>
            <person name="Conover J.L."/>
            <person name="Sanders W.S."/>
            <person name="Peterson D.G."/>
            <person name="Frelichowski J.E."/>
            <person name="Scheffler J.A."/>
            <person name="Scheffler B.E."/>
            <person name="Wendel J.F."/>
        </authorList>
    </citation>
    <scope>NUCLEOTIDE SEQUENCE [LARGE SCALE GENOMIC DNA]</scope>
    <source>
        <strain evidence="1">8</strain>
        <tissue evidence="1">Leaf</tissue>
    </source>
</reference>
<gene>
    <name evidence="1" type="ORF">Gotri_004186</name>
</gene>
<dbReference type="EMBL" id="JABEZW010000011">
    <property type="protein sequence ID" value="MBA0780042.1"/>
    <property type="molecule type" value="Genomic_DNA"/>
</dbReference>
<name>A0A7J9F412_9ROSI</name>
<proteinExistence type="predicted"/>
<organism evidence="1 2">
    <name type="scientific">Gossypium trilobum</name>
    <dbReference type="NCBI Taxonomy" id="34281"/>
    <lineage>
        <taxon>Eukaryota</taxon>
        <taxon>Viridiplantae</taxon>
        <taxon>Streptophyta</taxon>
        <taxon>Embryophyta</taxon>
        <taxon>Tracheophyta</taxon>
        <taxon>Spermatophyta</taxon>
        <taxon>Magnoliopsida</taxon>
        <taxon>eudicotyledons</taxon>
        <taxon>Gunneridae</taxon>
        <taxon>Pentapetalae</taxon>
        <taxon>rosids</taxon>
        <taxon>malvids</taxon>
        <taxon>Malvales</taxon>
        <taxon>Malvaceae</taxon>
        <taxon>Malvoideae</taxon>
        <taxon>Gossypium</taxon>
    </lineage>
</organism>
<evidence type="ECO:0000313" key="1">
    <source>
        <dbReference type="EMBL" id="MBA0780042.1"/>
    </source>
</evidence>